<organism evidence="2 3">
    <name type="scientific">Paenibacillus terricola</name>
    <dbReference type="NCBI Taxonomy" id="2763503"/>
    <lineage>
        <taxon>Bacteria</taxon>
        <taxon>Bacillati</taxon>
        <taxon>Bacillota</taxon>
        <taxon>Bacilli</taxon>
        <taxon>Bacillales</taxon>
        <taxon>Paenibacillaceae</taxon>
        <taxon>Paenibacillus</taxon>
    </lineage>
</organism>
<accession>A0ABR8N3N0</accession>
<dbReference type="CDD" id="cd20306">
    <property type="entry name" value="cupin_OxDC-like"/>
    <property type="match status" value="1"/>
</dbReference>
<dbReference type="InterPro" id="IPR014710">
    <property type="entry name" value="RmlC-like_jellyroll"/>
</dbReference>
<proteinExistence type="predicted"/>
<dbReference type="InterPro" id="IPR006045">
    <property type="entry name" value="Cupin_1"/>
</dbReference>
<dbReference type="Gene3D" id="2.60.120.10">
    <property type="entry name" value="Jelly Rolls"/>
    <property type="match status" value="1"/>
</dbReference>
<dbReference type="EMBL" id="JACXZA010000007">
    <property type="protein sequence ID" value="MBD3921825.1"/>
    <property type="molecule type" value="Genomic_DNA"/>
</dbReference>
<reference evidence="2 3" key="1">
    <citation type="submission" date="2020-09" db="EMBL/GenBank/DDBJ databases">
        <title>Paenibacillus sp. strain PR3 16S rRNA gene Genome sequencing and assembly.</title>
        <authorList>
            <person name="Kim J."/>
        </authorList>
    </citation>
    <scope>NUCLEOTIDE SEQUENCE [LARGE SCALE GENOMIC DNA]</scope>
    <source>
        <strain evidence="2 3">PR3</strain>
    </source>
</reference>
<dbReference type="SMART" id="SM00835">
    <property type="entry name" value="Cupin_1"/>
    <property type="match status" value="1"/>
</dbReference>
<dbReference type="Pfam" id="PF00190">
    <property type="entry name" value="Cupin_1"/>
    <property type="match status" value="1"/>
</dbReference>
<dbReference type="RefSeq" id="WP_191206133.1">
    <property type="nucleotide sequence ID" value="NZ_JACXZA010000007.1"/>
</dbReference>
<gene>
    <name evidence="2" type="ORF">H8B09_23900</name>
</gene>
<dbReference type="InterPro" id="IPR011051">
    <property type="entry name" value="RmlC_Cupin_sf"/>
</dbReference>
<sequence>MSGAGFVPDNLNLKKSSGNPNLAYNMKDNVLFKVNESNIAYEVSATQIPAMVGGSVAELLMTKGHIREPHWHPNAWELDVVIEGQVVVSILNPDTSQLINNLAGPGQVVFIPMGWLHWITPVTEQTRLHLFFNSSQVENAEVSDFLRTTPLEVFRLSYNIDPSQMGTALAPIKAVNETVFLGPPPSVNTRSGNTGICGKIGSTIIKPDSL</sequence>
<comment type="caution">
    <text evidence="2">The sequence shown here is derived from an EMBL/GenBank/DDBJ whole genome shotgun (WGS) entry which is preliminary data.</text>
</comment>
<keyword evidence="3" id="KW-1185">Reference proteome</keyword>
<dbReference type="PANTHER" id="PTHR31238">
    <property type="entry name" value="GERMIN-LIKE PROTEIN SUBFAMILY 3 MEMBER 3"/>
    <property type="match status" value="1"/>
</dbReference>
<feature type="domain" description="Cupin type-1" evidence="1">
    <location>
        <begin position="24"/>
        <end position="166"/>
    </location>
</feature>
<protein>
    <submittedName>
        <fullName evidence="2">Cupin domain-containing protein</fullName>
    </submittedName>
</protein>
<evidence type="ECO:0000313" key="3">
    <source>
        <dbReference type="Proteomes" id="UP000609346"/>
    </source>
</evidence>
<evidence type="ECO:0000313" key="2">
    <source>
        <dbReference type="EMBL" id="MBD3921825.1"/>
    </source>
</evidence>
<evidence type="ECO:0000259" key="1">
    <source>
        <dbReference type="SMART" id="SM00835"/>
    </source>
</evidence>
<name>A0ABR8N3N0_9BACL</name>
<dbReference type="SUPFAM" id="SSF51182">
    <property type="entry name" value="RmlC-like cupins"/>
    <property type="match status" value="1"/>
</dbReference>
<dbReference type="Proteomes" id="UP000609346">
    <property type="component" value="Unassembled WGS sequence"/>
</dbReference>